<dbReference type="Proteomes" id="UP001329505">
    <property type="component" value="Unassembled WGS sequence"/>
</dbReference>
<reference evidence="2 3" key="1">
    <citation type="submission" date="2016-10" db="EMBL/GenBank/DDBJ databases">
        <authorList>
            <person name="de Groot N.N."/>
        </authorList>
    </citation>
    <scope>NUCLEOTIDE SEQUENCE [LARGE SCALE GENOMIC DNA]</scope>
    <source>
        <strain evidence="2 3">LMG 27941</strain>
    </source>
</reference>
<dbReference type="GeneID" id="93676070"/>
<name>A0A1H9B0T0_9PSED</name>
<dbReference type="EMBL" id="FOEQ01000001">
    <property type="protein sequence ID" value="SEP82347.1"/>
    <property type="molecule type" value="Genomic_DNA"/>
</dbReference>
<dbReference type="EMBL" id="JAZDQQ010000007">
    <property type="protein sequence ID" value="MEE1880486.1"/>
    <property type="molecule type" value="Genomic_DNA"/>
</dbReference>
<dbReference type="RefSeq" id="WP_094010192.1">
    <property type="nucleotide sequence ID" value="NZ_CP128543.1"/>
</dbReference>
<accession>A0A1H9B0T0</accession>
<evidence type="ECO:0000313" key="2">
    <source>
        <dbReference type="EMBL" id="SEP82347.1"/>
    </source>
</evidence>
<dbReference type="AlphaFoldDB" id="A0A1H9B0T0"/>
<evidence type="ECO:0000313" key="1">
    <source>
        <dbReference type="EMBL" id="MEE1880486.1"/>
    </source>
</evidence>
<gene>
    <name evidence="2" type="ORF">SAMN05216230_101551</name>
    <name evidence="1" type="ORF">V0R55_09955</name>
</gene>
<proteinExistence type="predicted"/>
<reference evidence="1 4" key="2">
    <citation type="submission" date="2024-01" db="EMBL/GenBank/DDBJ databases">
        <title>Unpublished Manusciprt.</title>
        <authorList>
            <person name="Duman M."/>
            <person name="Valdes E.G."/>
            <person name="Ajmi N."/>
            <person name="Altun S."/>
            <person name="Saticioglu I.B."/>
        </authorList>
    </citation>
    <scope>NUCLEOTIDE SEQUENCE [LARGE SCALE GENOMIC DNA]</scope>
    <source>
        <strain evidence="1 4">139P</strain>
    </source>
</reference>
<evidence type="ECO:0000313" key="3">
    <source>
        <dbReference type="Proteomes" id="UP000199221"/>
    </source>
</evidence>
<dbReference type="Proteomes" id="UP000199221">
    <property type="component" value="Unassembled WGS sequence"/>
</dbReference>
<keyword evidence="4" id="KW-1185">Reference proteome</keyword>
<sequence length="698" mass="76577">MSEELSRNRPAVGKHVAQLPEPVIPQAFKGRGIGLRLLDDEQSPLKVQVLAIHMQPNDLVTLYWNDDEIERKTVSPSVVKRVRKAQALGIESGTYLDFDVPPSKIPDGAGVVWYKWKDDIGEQEDDSLKLDVMVKRSLPGGVDPDPSTSFNENLDMPGGIPPFIDADQAAKGVEAIIMGGYPNRGPNDCYELQWHGKSIKGPVPSGADSFPVTVGQDIIEEVGSVEQLIVRYEIRDEVNNRSLWSREAYAKVDLAERTLDAPVALDADEDGNIDFNALEGTPLKVRIEPYRDITAGDQLKLTWTGVNAKQERLDPVDQPHTVTQQEVTAGIELELKNDLAVAALQGGALLEYQVNDQAGRKSHVLEITVSGNLELDAPSVDEASRGGLDPHDVPDDGVTIRIAAYAHMAVGDEVSVWWKGTAADGATHDHDWTLPVERVGDIEHLVEKDLVLELVGGTLELFYALTAKGGAKFESAPCKLVVPVDLRRPSVEKAFGDDNDQLDFHKDFANASHVKVTVPRYSGMATGDKVAVVWTGPNFPYQMPWQVITAPGDVVFQLPRVVLLDSIGTTVDVKYLVERGGEPPEATSEALALTVLAQALELPAPGYLSSGGDNPRFNLNYPNIKEGDKVEIRWEVDPAIEPTLREATLDVYKDGRSFLIKVNPAWPQTDRRKKVFASYSIEVDGSRLYSQVKSFQPD</sequence>
<evidence type="ECO:0000313" key="4">
    <source>
        <dbReference type="Proteomes" id="UP001329505"/>
    </source>
</evidence>
<protein>
    <submittedName>
        <fullName evidence="2">Uncharacterized protein</fullName>
    </submittedName>
</protein>
<organism evidence="2 3">
    <name type="scientific">Pseudomonas soli</name>
    <dbReference type="NCBI Taxonomy" id="1306993"/>
    <lineage>
        <taxon>Bacteria</taxon>
        <taxon>Pseudomonadati</taxon>
        <taxon>Pseudomonadota</taxon>
        <taxon>Gammaproteobacteria</taxon>
        <taxon>Pseudomonadales</taxon>
        <taxon>Pseudomonadaceae</taxon>
        <taxon>Pseudomonas</taxon>
    </lineage>
</organism>